<gene>
    <name evidence="3" type="ORF">SAMN04489716_1318</name>
</gene>
<dbReference type="GO" id="GO:0016075">
    <property type="term" value="P:rRNA catabolic process"/>
    <property type="evidence" value="ECO:0007669"/>
    <property type="project" value="TreeGrafter"/>
</dbReference>
<dbReference type="InterPro" id="IPR003477">
    <property type="entry name" value="PemK-like"/>
</dbReference>
<dbReference type="PANTHER" id="PTHR33988">
    <property type="entry name" value="ENDORIBONUCLEASE MAZF-RELATED"/>
    <property type="match status" value="1"/>
</dbReference>
<dbReference type="InterPro" id="IPR011067">
    <property type="entry name" value="Plasmid_toxin/cell-grow_inhib"/>
</dbReference>
<evidence type="ECO:0000313" key="3">
    <source>
        <dbReference type="EMBL" id="SDS66877.1"/>
    </source>
</evidence>
<dbReference type="Proteomes" id="UP000198688">
    <property type="component" value="Chromosome I"/>
</dbReference>
<name>A0A1H1U366_9ACTN</name>
<dbReference type="STRING" id="113562.SAMN04489716_1318"/>
<dbReference type="GO" id="GO:0006402">
    <property type="term" value="P:mRNA catabolic process"/>
    <property type="evidence" value="ECO:0007669"/>
    <property type="project" value="TreeGrafter"/>
</dbReference>
<dbReference type="RefSeq" id="WP_092542522.1">
    <property type="nucleotide sequence ID" value="NZ_BOMJ01000021.1"/>
</dbReference>
<evidence type="ECO:0000256" key="2">
    <source>
        <dbReference type="ARBA" id="ARBA00022649"/>
    </source>
</evidence>
<comment type="similarity">
    <text evidence="1">Belongs to the PemK/MazF family.</text>
</comment>
<organism evidence="3 4">
    <name type="scientific">Actinoplanes derwentensis</name>
    <dbReference type="NCBI Taxonomy" id="113562"/>
    <lineage>
        <taxon>Bacteria</taxon>
        <taxon>Bacillati</taxon>
        <taxon>Actinomycetota</taxon>
        <taxon>Actinomycetes</taxon>
        <taxon>Micromonosporales</taxon>
        <taxon>Micromonosporaceae</taxon>
        <taxon>Actinoplanes</taxon>
    </lineage>
</organism>
<protein>
    <submittedName>
        <fullName evidence="3">mRNA interferase MazF</fullName>
    </submittedName>
</protein>
<reference evidence="3 4" key="1">
    <citation type="submission" date="2016-10" db="EMBL/GenBank/DDBJ databases">
        <authorList>
            <person name="de Groot N.N."/>
        </authorList>
    </citation>
    <scope>NUCLEOTIDE SEQUENCE [LARGE SCALE GENOMIC DNA]</scope>
    <source>
        <strain evidence="3 4">DSM 43941</strain>
    </source>
</reference>
<dbReference type="AlphaFoldDB" id="A0A1H1U366"/>
<sequence>MTSTIAPWQVWWFDFDPVEGHEQAGTRSGLIISSPFHLKLTGNKLVNVVPVTSTERFDLLHRVFINSPKDGKKWVLTEQIRTMSVGRIDRSRGCWKLNPDEIARVREVLRHMVDL</sequence>
<evidence type="ECO:0000256" key="1">
    <source>
        <dbReference type="ARBA" id="ARBA00007521"/>
    </source>
</evidence>
<evidence type="ECO:0000313" key="4">
    <source>
        <dbReference type="Proteomes" id="UP000198688"/>
    </source>
</evidence>
<accession>A0A1H1U366</accession>
<dbReference type="GO" id="GO:0003677">
    <property type="term" value="F:DNA binding"/>
    <property type="evidence" value="ECO:0007669"/>
    <property type="project" value="InterPro"/>
</dbReference>
<proteinExistence type="inferred from homology"/>
<keyword evidence="4" id="KW-1185">Reference proteome</keyword>
<dbReference type="EMBL" id="LT629758">
    <property type="protein sequence ID" value="SDS66877.1"/>
    <property type="molecule type" value="Genomic_DNA"/>
</dbReference>
<dbReference type="OrthoDB" id="9808744at2"/>
<dbReference type="Pfam" id="PF02452">
    <property type="entry name" value="PemK_toxin"/>
    <property type="match status" value="1"/>
</dbReference>
<keyword evidence="2" id="KW-1277">Toxin-antitoxin system</keyword>
<dbReference type="SUPFAM" id="SSF50118">
    <property type="entry name" value="Cell growth inhibitor/plasmid maintenance toxic component"/>
    <property type="match status" value="1"/>
</dbReference>
<dbReference type="GO" id="GO:0004521">
    <property type="term" value="F:RNA endonuclease activity"/>
    <property type="evidence" value="ECO:0007669"/>
    <property type="project" value="TreeGrafter"/>
</dbReference>
<dbReference type="Gene3D" id="2.30.30.110">
    <property type="match status" value="1"/>
</dbReference>